<proteinExistence type="predicted"/>
<dbReference type="InterPro" id="IPR024078">
    <property type="entry name" value="LmbE-like_dom_sf"/>
</dbReference>
<dbReference type="EMBL" id="CM001402">
    <property type="protein sequence ID" value="EHO42868.1"/>
    <property type="molecule type" value="Genomic_DNA"/>
</dbReference>
<dbReference type="Proteomes" id="UP000183868">
    <property type="component" value="Chromosome"/>
</dbReference>
<dbReference type="InterPro" id="IPR052960">
    <property type="entry name" value="GlcN6P_deaminase-like"/>
</dbReference>
<name>H1XV35_CALAY</name>
<dbReference type="Proteomes" id="UP000004671">
    <property type="component" value="Chromosome"/>
</dbReference>
<dbReference type="PROSITE" id="PS01161">
    <property type="entry name" value="GLC_GALNAC_ISOMERASE"/>
    <property type="match status" value="1"/>
</dbReference>
<dbReference type="PANTHER" id="PTHR42892:SF1">
    <property type="entry name" value="GLUCOSAMINE-6-PHOSPHATE ISOMERASE"/>
    <property type="match status" value="1"/>
</dbReference>
<dbReference type="GO" id="GO:0006044">
    <property type="term" value="P:N-acetylglucosamine metabolic process"/>
    <property type="evidence" value="ECO:0007669"/>
    <property type="project" value="InterPro"/>
</dbReference>
<dbReference type="InterPro" id="IPR018321">
    <property type="entry name" value="Glucosamine6P_isomerase_CS"/>
</dbReference>
<dbReference type="eggNOG" id="COG0363">
    <property type="taxonomic scope" value="Bacteria"/>
</dbReference>
<protein>
    <submittedName>
        <fullName evidence="1">Glucosamine-6-phosphate deaminase</fullName>
    </submittedName>
    <submittedName>
        <fullName evidence="2">Glucosamine/galactosamine-6-phosphate isomerase</fullName>
    </submittedName>
</protein>
<dbReference type="RefSeq" id="WP_006930243.1">
    <property type="nucleotide sequence ID" value="NZ_CM001402.1"/>
</dbReference>
<dbReference type="EMBL" id="CP018099">
    <property type="protein sequence ID" value="APF18907.1"/>
    <property type="molecule type" value="Genomic_DNA"/>
</dbReference>
<gene>
    <name evidence="1" type="ORF">Cabys_2158</name>
    <name evidence="2" type="ORF">Calab_3264</name>
</gene>
<dbReference type="GO" id="GO:0016853">
    <property type="term" value="F:isomerase activity"/>
    <property type="evidence" value="ECO:0007669"/>
    <property type="project" value="UniProtKB-KW"/>
</dbReference>
<dbReference type="SUPFAM" id="SSF100950">
    <property type="entry name" value="NagB/RpiA/CoA transferase-like"/>
    <property type="match status" value="1"/>
</dbReference>
<organism evidence="2 3">
    <name type="scientific">Caldithrix abyssi DSM 13497</name>
    <dbReference type="NCBI Taxonomy" id="880073"/>
    <lineage>
        <taxon>Bacteria</taxon>
        <taxon>Pseudomonadati</taxon>
        <taxon>Calditrichota</taxon>
        <taxon>Calditrichia</taxon>
        <taxon>Calditrichales</taxon>
        <taxon>Calditrichaceae</taxon>
        <taxon>Caldithrix</taxon>
    </lineage>
</organism>
<dbReference type="HOGENOM" id="CLU_363605_0_0_0"/>
<dbReference type="InParanoid" id="H1XV35"/>
<evidence type="ECO:0000313" key="4">
    <source>
        <dbReference type="Proteomes" id="UP000183868"/>
    </source>
</evidence>
<reference evidence="1 4" key="2">
    <citation type="submission" date="2016-11" db="EMBL/GenBank/DDBJ databases">
        <title>Genomic analysis of Caldithrix abyssi and proposal of a novel bacterial phylum Caldithrichaeota.</title>
        <authorList>
            <person name="Kublanov I."/>
            <person name="Sigalova O."/>
            <person name="Gavrilov S."/>
            <person name="Lebedinsky A."/>
            <person name="Ivanova N."/>
            <person name="Daum C."/>
            <person name="Reddy T."/>
            <person name="Klenk H.P."/>
            <person name="Goker M."/>
            <person name="Reva O."/>
            <person name="Miroshnichenko M."/>
            <person name="Kyprides N."/>
            <person name="Woyke T."/>
            <person name="Gelfand M."/>
        </authorList>
    </citation>
    <scope>NUCLEOTIDE SEQUENCE [LARGE SCALE GENOMIC DNA]</scope>
    <source>
        <strain evidence="1 4">LF13</strain>
    </source>
</reference>
<dbReference type="Gene3D" id="3.40.50.10320">
    <property type="entry name" value="LmbE-like"/>
    <property type="match status" value="1"/>
</dbReference>
<dbReference type="STRING" id="880073.Cabys_2158"/>
<dbReference type="Gene3D" id="3.40.50.1360">
    <property type="match status" value="1"/>
</dbReference>
<dbReference type="GO" id="GO:0004342">
    <property type="term" value="F:glucosamine-6-phosphate deaminase activity"/>
    <property type="evidence" value="ECO:0007669"/>
    <property type="project" value="InterPro"/>
</dbReference>
<dbReference type="SUPFAM" id="SSF102588">
    <property type="entry name" value="LmbE-like"/>
    <property type="match status" value="1"/>
</dbReference>
<reference evidence="2 3" key="1">
    <citation type="submission" date="2011-09" db="EMBL/GenBank/DDBJ databases">
        <title>The permanent draft genome of Caldithrix abyssi DSM 13497.</title>
        <authorList>
            <consortium name="US DOE Joint Genome Institute (JGI-PGF)"/>
            <person name="Lucas S."/>
            <person name="Han J."/>
            <person name="Lapidus A."/>
            <person name="Bruce D."/>
            <person name="Goodwin L."/>
            <person name="Pitluck S."/>
            <person name="Peters L."/>
            <person name="Kyrpides N."/>
            <person name="Mavromatis K."/>
            <person name="Ivanova N."/>
            <person name="Mikhailova N."/>
            <person name="Chertkov O."/>
            <person name="Detter J.C."/>
            <person name="Tapia R."/>
            <person name="Han C."/>
            <person name="Land M."/>
            <person name="Hauser L."/>
            <person name="Markowitz V."/>
            <person name="Cheng J.-F."/>
            <person name="Hugenholtz P."/>
            <person name="Woyke T."/>
            <person name="Wu D."/>
            <person name="Spring S."/>
            <person name="Brambilla E."/>
            <person name="Klenk H.-P."/>
            <person name="Eisen J.A."/>
        </authorList>
    </citation>
    <scope>NUCLEOTIDE SEQUENCE [LARGE SCALE GENOMIC DNA]</scope>
    <source>
        <strain evidence="2 3">DSM 13497</strain>
    </source>
</reference>
<evidence type="ECO:0000313" key="2">
    <source>
        <dbReference type="EMBL" id="EHO42868.1"/>
    </source>
</evidence>
<dbReference type="PaxDb" id="880073-Calab_3264"/>
<keyword evidence="3" id="KW-1185">Reference proteome</keyword>
<dbReference type="PANTHER" id="PTHR42892">
    <property type="entry name" value="GLUCOSAMINE-6-PHOSPHATE DEAMINASE-LIKE PROTEIN BT_0258-RELATED"/>
    <property type="match status" value="1"/>
</dbReference>
<evidence type="ECO:0000313" key="3">
    <source>
        <dbReference type="Proteomes" id="UP000004671"/>
    </source>
</evidence>
<sequence length="785" mass="90966">MTRKSKLTTISRVEELMLQKTKKQLVYSPIEKIGTIVVDNFPELGKLTALRFLEWAQNNEGSTISLPTGKTPEHFIKWVDYLLHNWNDKKAQKILEEHGVDPKRKPDMRSFYFIQIDEFYPINSTQHNSFFYYVNKFYIRGFGLDAQKALLINPNEIGIRPHETLDEIWPNHIVDLSLRFSYPKDALQKRQQEVLRAVDQFCTDYESRIRELGGIGFFLGGIGPDGHIGFNVRGSNHYSTTRLTQTNYETQAAAASDLGGIEISRNRLVITIGLQTITFNPNTTAIIIAAGEAKAKVVKDAIQSEKSNQVPASALHDLPNARFYITRGAAKLLTERRYLELKEAKEISRQNIYHIVTDLALQKKKRLKDLSKRDFQSIRSSKLLLERFGEKALHFPAEIEASYTKYINNALQIPKHQVILHTAPHHDDIMLGYLPYVVRLMREPTNTHYFNYLTSGFNAVTNSYMLHQLEITQSFFNRPEFQTLFEENYFDPTNPEYRNRDVFQYLDGLAANDEDAMNEGNARRLLRNLVEIFEEDSIENLKNRINELANYFRTQYPGKKDLPYIQQLKGMVREWEADILWGYFGFTCESVIHSRLGFYKGEIFTEEPTIDRDVAPILQNLRRIKPTVVSVAFDPEGSGPDTHYKVLQAVSTALKLYSEETGKKDITIWGYRNVWYRFHPSEANLYIPVTHNTRAILDHAFMNAFGSQKAASFPSYEYDGPFSGLAQKIQVEQYQYMKSLLGRDFFYENKDSRIRSTRGFVFLKVMSLDEFHQHARDLKRTTENI</sequence>
<keyword evidence="2" id="KW-0413">Isomerase</keyword>
<dbReference type="KEGG" id="caby:Cabys_2158"/>
<evidence type="ECO:0000313" key="1">
    <source>
        <dbReference type="EMBL" id="APF18907.1"/>
    </source>
</evidence>
<accession>H1XV35</accession>
<dbReference type="AlphaFoldDB" id="H1XV35"/>
<dbReference type="InterPro" id="IPR037171">
    <property type="entry name" value="NagB/RpiA_transferase-like"/>
</dbReference>